<accession>A0A0R0GP02</accession>
<dbReference type="EMBL" id="CM000846">
    <property type="protein sequence ID" value="KRH20022.1"/>
    <property type="molecule type" value="Genomic_DNA"/>
</dbReference>
<protein>
    <submittedName>
        <fullName evidence="2 3">Uncharacterized protein</fullName>
    </submittedName>
</protein>
<dbReference type="InParanoid" id="A0A0R0GP02"/>
<organism evidence="2">
    <name type="scientific">Glycine max</name>
    <name type="common">Soybean</name>
    <name type="synonym">Glycine hispida</name>
    <dbReference type="NCBI Taxonomy" id="3847"/>
    <lineage>
        <taxon>Eukaryota</taxon>
        <taxon>Viridiplantae</taxon>
        <taxon>Streptophyta</taxon>
        <taxon>Embryophyta</taxon>
        <taxon>Tracheophyta</taxon>
        <taxon>Spermatophyta</taxon>
        <taxon>Magnoliopsida</taxon>
        <taxon>eudicotyledons</taxon>
        <taxon>Gunneridae</taxon>
        <taxon>Pentapetalae</taxon>
        <taxon>rosids</taxon>
        <taxon>fabids</taxon>
        <taxon>Fabales</taxon>
        <taxon>Fabaceae</taxon>
        <taxon>Papilionoideae</taxon>
        <taxon>50 kb inversion clade</taxon>
        <taxon>NPAAA clade</taxon>
        <taxon>indigoferoid/millettioid clade</taxon>
        <taxon>Phaseoleae</taxon>
        <taxon>Glycine</taxon>
        <taxon>Glycine subgen. Soja</taxon>
    </lineage>
</organism>
<evidence type="ECO:0000313" key="3">
    <source>
        <dbReference type="EnsemblPlants" id="KRH20022"/>
    </source>
</evidence>
<feature type="compositionally biased region" description="Basic and acidic residues" evidence="1">
    <location>
        <begin position="42"/>
        <end position="52"/>
    </location>
</feature>
<reference evidence="2" key="3">
    <citation type="submission" date="2018-07" db="EMBL/GenBank/DDBJ databases">
        <title>WGS assembly of Glycine max.</title>
        <authorList>
            <person name="Schmutz J."/>
            <person name="Cannon S."/>
            <person name="Schlueter J."/>
            <person name="Ma J."/>
            <person name="Mitros T."/>
            <person name="Nelson W."/>
            <person name="Hyten D."/>
            <person name="Song Q."/>
            <person name="Thelen J."/>
            <person name="Cheng J."/>
            <person name="Xu D."/>
            <person name="Hellsten U."/>
            <person name="May G."/>
            <person name="Yu Y."/>
            <person name="Sakurai T."/>
            <person name="Umezawa T."/>
            <person name="Bhattacharyya M."/>
            <person name="Sandhu D."/>
            <person name="Valliyodan B."/>
            <person name="Lindquist E."/>
            <person name="Peto M."/>
            <person name="Grant D."/>
            <person name="Shu S."/>
            <person name="Goodstein D."/>
            <person name="Barry K."/>
            <person name="Futrell-Griggs M."/>
            <person name="Abernathy B."/>
            <person name="Du J."/>
            <person name="Tian Z."/>
            <person name="Zhu L."/>
            <person name="Gill N."/>
            <person name="Joshi T."/>
            <person name="Libault M."/>
            <person name="Sethuraman A."/>
            <person name="Zhang X."/>
            <person name="Shinozaki K."/>
            <person name="Nguyen H."/>
            <person name="Wing R."/>
            <person name="Cregan P."/>
            <person name="Specht J."/>
            <person name="Grimwood J."/>
            <person name="Rokhsar D."/>
            <person name="Stacey G."/>
            <person name="Shoemaker R."/>
            <person name="Jackson S."/>
        </authorList>
    </citation>
    <scope>NUCLEOTIDE SEQUENCE</scope>
    <source>
        <tissue evidence="2">Callus</tissue>
    </source>
</reference>
<dbReference type="AlphaFoldDB" id="A0A0R0GP02"/>
<feature type="compositionally biased region" description="Polar residues" evidence="1">
    <location>
        <begin position="60"/>
        <end position="75"/>
    </location>
</feature>
<reference evidence="2 3" key="1">
    <citation type="journal article" date="2010" name="Nature">
        <title>Genome sequence of the palaeopolyploid soybean.</title>
        <authorList>
            <person name="Schmutz J."/>
            <person name="Cannon S.B."/>
            <person name="Schlueter J."/>
            <person name="Ma J."/>
            <person name="Mitros T."/>
            <person name="Nelson W."/>
            <person name="Hyten D.L."/>
            <person name="Song Q."/>
            <person name="Thelen J.J."/>
            <person name="Cheng J."/>
            <person name="Xu D."/>
            <person name="Hellsten U."/>
            <person name="May G.D."/>
            <person name="Yu Y."/>
            <person name="Sakurai T."/>
            <person name="Umezawa T."/>
            <person name="Bhattacharyya M.K."/>
            <person name="Sandhu D."/>
            <person name="Valliyodan B."/>
            <person name="Lindquist E."/>
            <person name="Peto M."/>
            <person name="Grant D."/>
            <person name="Shu S."/>
            <person name="Goodstein D."/>
            <person name="Barry K."/>
            <person name="Futrell-Griggs M."/>
            <person name="Abernathy B."/>
            <person name="Du J."/>
            <person name="Tian Z."/>
            <person name="Zhu L."/>
            <person name="Gill N."/>
            <person name="Joshi T."/>
            <person name="Libault M."/>
            <person name="Sethuraman A."/>
            <person name="Zhang X.-C."/>
            <person name="Shinozaki K."/>
            <person name="Nguyen H.T."/>
            <person name="Wing R.A."/>
            <person name="Cregan P."/>
            <person name="Specht J."/>
            <person name="Grimwood J."/>
            <person name="Rokhsar D."/>
            <person name="Stacey G."/>
            <person name="Shoemaker R.C."/>
            <person name="Jackson S.A."/>
        </authorList>
    </citation>
    <scope>NUCLEOTIDE SEQUENCE [LARGE SCALE GENOMIC DNA]</scope>
    <source>
        <strain evidence="3">cv. Williams 82</strain>
        <tissue evidence="2">Callus</tissue>
    </source>
</reference>
<keyword evidence="4" id="KW-1185">Reference proteome</keyword>
<proteinExistence type="predicted"/>
<gene>
    <name evidence="2" type="ORF">GLYMA_13G150800</name>
</gene>
<evidence type="ECO:0000313" key="2">
    <source>
        <dbReference type="EMBL" id="KRH20022.1"/>
    </source>
</evidence>
<evidence type="ECO:0000256" key="1">
    <source>
        <dbReference type="SAM" id="MobiDB-lite"/>
    </source>
</evidence>
<dbReference type="Gramene" id="KRH20022">
    <property type="protein sequence ID" value="KRH20022"/>
    <property type="gene ID" value="GLYMA_13G150800"/>
</dbReference>
<reference evidence="3" key="2">
    <citation type="submission" date="2018-02" db="UniProtKB">
        <authorList>
            <consortium name="EnsemblPlants"/>
        </authorList>
    </citation>
    <scope>IDENTIFICATION</scope>
    <source>
        <strain evidence="3">Williams 82</strain>
    </source>
</reference>
<dbReference type="EnsemblPlants" id="KRH20022">
    <property type="protein sequence ID" value="KRH20022"/>
    <property type="gene ID" value="GLYMA_13G150800"/>
</dbReference>
<sequence>MPAILMKHTLLAAARELFRIAQLRLTMPTKKKVDKKTSMQINREEKDPRGEQRNAPANKFDNNYRQSAKNSVAML</sequence>
<feature type="region of interest" description="Disordered" evidence="1">
    <location>
        <begin position="29"/>
        <end position="75"/>
    </location>
</feature>
<evidence type="ECO:0000313" key="4">
    <source>
        <dbReference type="Proteomes" id="UP000008827"/>
    </source>
</evidence>
<name>A0A0R0GP02_SOYBN</name>
<dbReference type="Proteomes" id="UP000008827">
    <property type="component" value="Chromosome 13"/>
</dbReference>